<dbReference type="Gene3D" id="3.40.390.10">
    <property type="entry name" value="Collagenase (Catalytic Domain)"/>
    <property type="match status" value="1"/>
</dbReference>
<keyword evidence="2" id="KW-1185">Reference proteome</keyword>
<proteinExistence type="predicted"/>
<sequence>MYLSDQSTRGDVPKLVHRRRAGRVDTSVAGAHEDQGLLGAPIFEFPACAPCPLPTAAQCRTALRQAIVRAIGLARTAADKVDASISVAPAARDADAVRTATIFRNFFGHDPSRPVPWAGQQASGVSVASRLRSAARELDGGRRITFECRPATAGCADHDLTCCTPCDNGWVHPGAGRNTVVLCPLFWAATRDIRAGIIIHEMLHLLYGHLRDVGQGRIRNACYEAFALRLAGVTPDPFDVCNCRATACPAAVC</sequence>
<evidence type="ECO:0000313" key="2">
    <source>
        <dbReference type="Proteomes" id="UP000006072"/>
    </source>
</evidence>
<dbReference type="Proteomes" id="UP000006072">
    <property type="component" value="Unassembled WGS sequence"/>
</dbReference>
<dbReference type="InterPro" id="IPR024079">
    <property type="entry name" value="MetalloPept_cat_dom_sf"/>
</dbReference>
<protein>
    <submittedName>
        <fullName evidence="1">Uncharacterized protein</fullName>
    </submittedName>
</protein>
<name>K0URP2_MYCVA</name>
<dbReference type="AlphaFoldDB" id="K0URP2"/>
<gene>
    <name evidence="1" type="ORF">MVAC_12446</name>
</gene>
<dbReference type="GO" id="GO:0008237">
    <property type="term" value="F:metallopeptidase activity"/>
    <property type="evidence" value="ECO:0007669"/>
    <property type="project" value="InterPro"/>
</dbReference>
<reference evidence="1 2" key="1">
    <citation type="journal article" date="2012" name="J. Bacteriol.">
        <title>Complete Genome Sequence of Mycobacterium vaccae Type Strain ATCC 25954.</title>
        <authorList>
            <person name="Ho Y.S."/>
            <person name="Adroub S.A."/>
            <person name="Abadi M."/>
            <person name="Al Alwan B."/>
            <person name="Alkhateeb R."/>
            <person name="Gao G."/>
            <person name="Ragab A."/>
            <person name="Ali S."/>
            <person name="van Soolingen D."/>
            <person name="Bitter W."/>
            <person name="Pain A."/>
            <person name="Abdallah A.M."/>
        </authorList>
    </citation>
    <scope>NUCLEOTIDE SEQUENCE [LARGE SCALE GENOMIC DNA]</scope>
    <source>
        <strain evidence="1 2">ATCC 25954</strain>
    </source>
</reference>
<dbReference type="SUPFAM" id="SSF55486">
    <property type="entry name" value="Metalloproteases ('zincins'), catalytic domain"/>
    <property type="match status" value="1"/>
</dbReference>
<accession>K0URP2</accession>
<dbReference type="EMBL" id="ALQA01000022">
    <property type="protein sequence ID" value="EJZ09481.1"/>
    <property type="molecule type" value="Genomic_DNA"/>
</dbReference>
<dbReference type="RefSeq" id="WP_003932989.1">
    <property type="nucleotide sequence ID" value="NZ_JH814697.1"/>
</dbReference>
<dbReference type="PATRIC" id="fig|1194972.3.peg.2490"/>
<dbReference type="HOGENOM" id="CLU_1097651_0_0_11"/>
<evidence type="ECO:0000313" key="1">
    <source>
        <dbReference type="EMBL" id="EJZ09481.1"/>
    </source>
</evidence>
<comment type="caution">
    <text evidence="1">The sequence shown here is derived from an EMBL/GenBank/DDBJ whole genome shotgun (WGS) entry which is preliminary data.</text>
</comment>
<organism evidence="1 2">
    <name type="scientific">Mycolicibacterium vaccae ATCC 25954</name>
    <dbReference type="NCBI Taxonomy" id="1194972"/>
    <lineage>
        <taxon>Bacteria</taxon>
        <taxon>Bacillati</taxon>
        <taxon>Actinomycetota</taxon>
        <taxon>Actinomycetes</taxon>
        <taxon>Mycobacteriales</taxon>
        <taxon>Mycobacteriaceae</taxon>
        <taxon>Mycolicibacterium</taxon>
    </lineage>
</organism>